<keyword evidence="3" id="KW-0963">Cytoplasm</keyword>
<evidence type="ECO:0000313" key="10">
    <source>
        <dbReference type="Proteomes" id="UP000268321"/>
    </source>
</evidence>
<dbReference type="GO" id="GO:0003743">
    <property type="term" value="F:translation initiation factor activity"/>
    <property type="evidence" value="ECO:0007669"/>
    <property type="project" value="TreeGrafter"/>
</dbReference>
<dbReference type="CDD" id="cd11558">
    <property type="entry name" value="W2_eIF2B_epsilon"/>
    <property type="match status" value="1"/>
</dbReference>
<dbReference type="FunFam" id="1.25.40.180:FF:000022">
    <property type="entry name" value="Translation initiation factor eIF-2B epsilon subunit"/>
    <property type="match status" value="1"/>
</dbReference>
<dbReference type="FunFam" id="3.90.550.10:FF:000066">
    <property type="entry name" value="Translation initiation factor eIF-2B subunit epsilon"/>
    <property type="match status" value="1"/>
</dbReference>
<dbReference type="AlphaFoldDB" id="A0A4P9ZK16"/>
<dbReference type="Gene3D" id="2.160.10.10">
    <property type="entry name" value="Hexapeptide repeat proteins"/>
    <property type="match status" value="1"/>
</dbReference>
<proteinExistence type="inferred from homology"/>
<dbReference type="Pfam" id="PF00483">
    <property type="entry name" value="NTP_transferase"/>
    <property type="match status" value="1"/>
</dbReference>
<dbReference type="InterPro" id="IPR035543">
    <property type="entry name" value="eIF-2B_epsilon_N"/>
</dbReference>
<evidence type="ECO:0000256" key="6">
    <source>
        <dbReference type="ARBA" id="ARBA00044345"/>
    </source>
</evidence>
<dbReference type="InterPro" id="IPR056764">
    <property type="entry name" value="LbH_EIF2B3/5"/>
</dbReference>
<evidence type="ECO:0000256" key="5">
    <source>
        <dbReference type="ARBA" id="ARBA00044144"/>
    </source>
</evidence>
<evidence type="ECO:0000256" key="1">
    <source>
        <dbReference type="ARBA" id="ARBA00004514"/>
    </source>
</evidence>
<dbReference type="SUPFAM" id="SSF48371">
    <property type="entry name" value="ARM repeat"/>
    <property type="match status" value="1"/>
</dbReference>
<dbReference type="CDD" id="cd04197">
    <property type="entry name" value="eIF-2B_epsilon_N"/>
    <property type="match status" value="1"/>
</dbReference>
<dbReference type="GO" id="GO:0005851">
    <property type="term" value="C:eukaryotic translation initiation factor 2B complex"/>
    <property type="evidence" value="ECO:0007669"/>
    <property type="project" value="TreeGrafter"/>
</dbReference>
<dbReference type="PANTHER" id="PTHR45887:SF1">
    <property type="entry name" value="TRANSLATION INITIATION FACTOR EIF-2B SUBUNIT EPSILON"/>
    <property type="match status" value="1"/>
</dbReference>
<keyword evidence="4" id="KW-0396">Initiation factor</keyword>
<dbReference type="GO" id="GO:0005085">
    <property type="term" value="F:guanyl-nucleotide exchange factor activity"/>
    <property type="evidence" value="ECO:0007669"/>
    <property type="project" value="InterPro"/>
</dbReference>
<comment type="subunit">
    <text evidence="7">Component of the translation initiation factor 2B (eIF2B) complex which is a heterodecamer of two sets of five different subunits: alpha, beta, gamma, delta and epsilon. Subunits alpha, beta and delta comprise a regulatory subcomplex and subunits epsilon and gamma comprise a catalytic subcomplex. Within the complex, the hexameric regulatory complex resides at the center, with the two heterodimeric catalytic subcomplexes bound on opposite sides.</text>
</comment>
<protein>
    <recommendedName>
        <fullName evidence="5">Translation initiation factor eIF2B subunit epsilon</fullName>
    </recommendedName>
    <alternativeName>
        <fullName evidence="6">eIF2B GDP-GTP exchange factor subunit epsilon</fullName>
    </alternativeName>
</protein>
<dbReference type="SMART" id="SM00515">
    <property type="entry name" value="eIF5C"/>
    <property type="match status" value="1"/>
</dbReference>
<keyword evidence="4" id="KW-0648">Protein biosynthesis</keyword>
<dbReference type="PANTHER" id="PTHR45887">
    <property type="entry name" value="TRANSLATION INITIATION FACTOR EIF-2B SUBUNIT EPSILON"/>
    <property type="match status" value="1"/>
</dbReference>
<dbReference type="EMBL" id="ML004431">
    <property type="protein sequence ID" value="RKP32460.1"/>
    <property type="molecule type" value="Genomic_DNA"/>
</dbReference>
<dbReference type="InterPro" id="IPR005835">
    <property type="entry name" value="NTP_transferase_dom"/>
</dbReference>
<dbReference type="GO" id="GO:0031369">
    <property type="term" value="F:translation initiation factor binding"/>
    <property type="evidence" value="ECO:0007669"/>
    <property type="project" value="InterPro"/>
</dbReference>
<dbReference type="InterPro" id="IPR051956">
    <property type="entry name" value="eIF2B_epsilon"/>
</dbReference>
<dbReference type="Gene3D" id="3.90.550.10">
    <property type="entry name" value="Spore Coat Polysaccharide Biosynthesis Protein SpsA, Chain A"/>
    <property type="match status" value="1"/>
</dbReference>
<sequence>MPPKNKKQKELVHDERFQAVVLADCYETRFMPLTAVKPRCLLPLANVPLIEYTLEFLARAKVNEVYLVCTSHADQIQKYMDALRWAKNPPFRITAVVISELRSVGDAMRDLDNRGLIIGDFLLVSGDVLTNIDFPKALAFHKSKRAQDKDHILTMILSEASPMHRTRTKLDPAAFVLDKFSSRCHYYQAISRFERRSTIAIDPEILDDIQNDFCVRNDLIDCRIDICSPIVPQIFQENFDYQTLRTDFLRGVLTSNLLKKSIYAYILDDSEYAARVESWSTYAAISQDVLARWCYPLTPDTNLTGSSYGYELDHVYKEEKVVLAQSCRIGNSVCIGANTSVGNNSAVSKSVIGRNSRIGANVSITNSYVWDDVIIEDNAVIDHATVSSHSVVKRGAVVSPGSVVGFNVVVGEGMQLPAGTRIAERPLLRADDFFDSFGSADESGEDDNAETKEHANDIELVGADGTGVLYVSERDIDDDSELENNSMPNVSGVMCQLGSLNLSDESITSLTRRKTRKRRFSRNRRLSVTSFVSTDFETGALSENDEEDFMKEGIATVERSIESNHDIDTAALELNTLKMSMNVTYHEVRNVTVRAMIKRIVHFVSTDTLNAILATNKVFGEWNELFIRQTFSEEDRVDLIQIVQNVCTELDPAYDKEVLFVALRKLYDTDRIEEGDIYKWWDSPESTATEELVRVRRLTEKFVTWLQEAEEDSASE</sequence>
<dbReference type="SUPFAM" id="SSF53448">
    <property type="entry name" value="Nucleotide-diphospho-sugar transferases"/>
    <property type="match status" value="1"/>
</dbReference>
<dbReference type="PROSITE" id="PS51363">
    <property type="entry name" value="W2"/>
    <property type="match status" value="1"/>
</dbReference>
<dbReference type="InterPro" id="IPR044123">
    <property type="entry name" value="W2_eIF2B_epsilon"/>
</dbReference>
<gene>
    <name evidence="9" type="ORF">METBISCDRAFT_29590</name>
</gene>
<dbReference type="Pfam" id="PF25084">
    <property type="entry name" value="LbH_EIF2B"/>
    <property type="match status" value="1"/>
</dbReference>
<comment type="subcellular location">
    <subcellularLocation>
        <location evidence="1">Cytoplasm</location>
        <location evidence="1">Cytosol</location>
    </subcellularLocation>
</comment>
<evidence type="ECO:0000256" key="3">
    <source>
        <dbReference type="ARBA" id="ARBA00022490"/>
    </source>
</evidence>
<evidence type="ECO:0000256" key="7">
    <source>
        <dbReference type="ARBA" id="ARBA00046432"/>
    </source>
</evidence>
<comment type="similarity">
    <text evidence="2">Belongs to the eIF-2B gamma/epsilon subunits family.</text>
</comment>
<name>A0A4P9ZK16_9ASCO</name>
<dbReference type="InterPro" id="IPR029044">
    <property type="entry name" value="Nucleotide-diphossugar_trans"/>
</dbReference>
<organism evidence="9 10">
    <name type="scientific">Metschnikowia bicuspidata</name>
    <dbReference type="NCBI Taxonomy" id="27322"/>
    <lineage>
        <taxon>Eukaryota</taxon>
        <taxon>Fungi</taxon>
        <taxon>Dikarya</taxon>
        <taxon>Ascomycota</taxon>
        <taxon>Saccharomycotina</taxon>
        <taxon>Pichiomycetes</taxon>
        <taxon>Metschnikowiaceae</taxon>
        <taxon>Metschnikowia</taxon>
    </lineage>
</organism>
<evidence type="ECO:0000259" key="8">
    <source>
        <dbReference type="PROSITE" id="PS51363"/>
    </source>
</evidence>
<evidence type="ECO:0000256" key="4">
    <source>
        <dbReference type="ARBA" id="ARBA00022540"/>
    </source>
</evidence>
<dbReference type="OrthoDB" id="424572at2759"/>
<evidence type="ECO:0000313" key="9">
    <source>
        <dbReference type="EMBL" id="RKP32460.1"/>
    </source>
</evidence>
<dbReference type="Gene3D" id="1.25.40.180">
    <property type="match status" value="1"/>
</dbReference>
<keyword evidence="10" id="KW-1185">Reference proteome</keyword>
<dbReference type="InterPro" id="IPR003307">
    <property type="entry name" value="W2_domain"/>
</dbReference>
<dbReference type="Proteomes" id="UP000268321">
    <property type="component" value="Unassembled WGS sequence"/>
</dbReference>
<reference evidence="10" key="1">
    <citation type="journal article" date="2018" name="Nat. Microbiol.">
        <title>Leveraging single-cell genomics to expand the fungal tree of life.</title>
        <authorList>
            <person name="Ahrendt S.R."/>
            <person name="Quandt C.A."/>
            <person name="Ciobanu D."/>
            <person name="Clum A."/>
            <person name="Salamov A."/>
            <person name="Andreopoulos B."/>
            <person name="Cheng J.F."/>
            <person name="Woyke T."/>
            <person name="Pelin A."/>
            <person name="Henrissat B."/>
            <person name="Reynolds N.K."/>
            <person name="Benny G.L."/>
            <person name="Smith M.E."/>
            <person name="James T.Y."/>
            <person name="Grigoriev I.V."/>
        </authorList>
    </citation>
    <scope>NUCLEOTIDE SEQUENCE [LARGE SCALE GENOMIC DNA]</scope>
    <source>
        <strain evidence="10">Baker2002</strain>
    </source>
</reference>
<accession>A0A4P9ZK16</accession>
<evidence type="ECO:0000256" key="2">
    <source>
        <dbReference type="ARBA" id="ARBA00007878"/>
    </source>
</evidence>
<feature type="domain" description="W2" evidence="8">
    <location>
        <begin position="543"/>
        <end position="716"/>
    </location>
</feature>
<dbReference type="Pfam" id="PF02020">
    <property type="entry name" value="W2"/>
    <property type="match status" value="1"/>
</dbReference>
<dbReference type="GO" id="GO:0005829">
    <property type="term" value="C:cytosol"/>
    <property type="evidence" value="ECO:0007669"/>
    <property type="project" value="UniProtKB-SubCell"/>
</dbReference>
<dbReference type="InterPro" id="IPR016024">
    <property type="entry name" value="ARM-type_fold"/>
</dbReference>